<dbReference type="SMART" id="SM00806">
    <property type="entry name" value="AIP3"/>
    <property type="match status" value="1"/>
</dbReference>
<dbReference type="GeneID" id="37018134"/>
<dbReference type="STRING" id="1280837.A0A316VK03"/>
<keyword evidence="6" id="KW-1185">Reference proteome</keyword>
<feature type="coiled-coil region" evidence="2">
    <location>
        <begin position="682"/>
        <end position="719"/>
    </location>
</feature>
<feature type="region of interest" description="Disordered" evidence="3">
    <location>
        <begin position="764"/>
        <end position="832"/>
    </location>
</feature>
<dbReference type="Proteomes" id="UP000245771">
    <property type="component" value="Unassembled WGS sequence"/>
</dbReference>
<feature type="compositionally biased region" description="Polar residues" evidence="3">
    <location>
        <begin position="207"/>
        <end position="225"/>
    </location>
</feature>
<dbReference type="PANTHER" id="PTHR22741">
    <property type="entry name" value="P140CAP/SNIP-RELATED"/>
    <property type="match status" value="1"/>
</dbReference>
<evidence type="ECO:0000313" key="5">
    <source>
        <dbReference type="EMBL" id="PWN37939.1"/>
    </source>
</evidence>
<organism evidence="5 6">
    <name type="scientific">Meira miltonrushii</name>
    <dbReference type="NCBI Taxonomy" id="1280837"/>
    <lineage>
        <taxon>Eukaryota</taxon>
        <taxon>Fungi</taxon>
        <taxon>Dikarya</taxon>
        <taxon>Basidiomycota</taxon>
        <taxon>Ustilaginomycotina</taxon>
        <taxon>Exobasidiomycetes</taxon>
        <taxon>Exobasidiales</taxon>
        <taxon>Brachybasidiaceae</taxon>
        <taxon>Meira</taxon>
    </lineage>
</organism>
<dbReference type="Pfam" id="PF03915">
    <property type="entry name" value="AIP3"/>
    <property type="match status" value="1"/>
</dbReference>
<dbReference type="PANTHER" id="PTHR22741:SF10">
    <property type="entry name" value="COILED-COIL DOMAIN-CONTAINING PROTEIN CG32809"/>
    <property type="match status" value="1"/>
</dbReference>
<dbReference type="Gene3D" id="1.20.58.1540">
    <property type="entry name" value="Actin interacting protein 3, C-terminal domain"/>
    <property type="match status" value="1"/>
</dbReference>
<dbReference type="AlphaFoldDB" id="A0A316VK03"/>
<evidence type="ECO:0000256" key="1">
    <source>
        <dbReference type="ARBA" id="ARBA00023054"/>
    </source>
</evidence>
<dbReference type="GO" id="GO:0005519">
    <property type="term" value="F:cytoskeletal regulatory protein binding"/>
    <property type="evidence" value="ECO:0007669"/>
    <property type="project" value="InterPro"/>
</dbReference>
<evidence type="ECO:0000313" key="6">
    <source>
        <dbReference type="Proteomes" id="UP000245771"/>
    </source>
</evidence>
<dbReference type="Pfam" id="PF23153">
    <property type="entry name" value="Aip3p_Bud6_N"/>
    <property type="match status" value="1"/>
</dbReference>
<evidence type="ECO:0000256" key="2">
    <source>
        <dbReference type="SAM" id="Coils"/>
    </source>
</evidence>
<evidence type="ECO:0000256" key="3">
    <source>
        <dbReference type="SAM" id="MobiDB-lite"/>
    </source>
</evidence>
<proteinExistence type="predicted"/>
<dbReference type="GO" id="GO:0051286">
    <property type="term" value="C:cell tip"/>
    <property type="evidence" value="ECO:0007669"/>
    <property type="project" value="TreeGrafter"/>
</dbReference>
<gene>
    <name evidence="5" type="ORF">FA14DRAFT_119499</name>
</gene>
<dbReference type="InterPro" id="IPR022782">
    <property type="entry name" value="AIP3-like_C"/>
</dbReference>
<sequence length="832" mass="91945">MQQTRYSSSHMESSVTRLLVATKMLLEALTKWSLGQRTESQVSDIYVRLGNDFNVANVAFGSYGIDMSDLTSVPDDLRDCLERCLSEDASPQTLEIHLPRIREIIIGLLQGLKSKQAEYKQLVMQRRASARSSKTKTERGAIVDSSTITSAIPESSRLSGANGGDVMPRDGMGRSSTGAGASVFGDDVRKSITGKRPINAPPITEEAASSIQRPTSASSSRQSDQVRPPHRRNPSVRALKSRDALERRASKRFSAYTFNKMGVGLNQANHRNVSGSRTPTASSWNAKQANSMALFLQLGRQTKKVNVDLDPTAPFKGLSTGKLRMLFMDKFSYSPGKEDFPTIYVKDAHSGVTYELEDLSELTDGTVLTLNIEPLDQVKQHLDLTLGSITRELRDLKTAMQDRDREWSRRISAHPHDGLSPQISMAPRISDAQFAKAGARVAQYKRATMPKSVAWQMAGDQLKKQYDEVLNVRRQLAVMAQIQDDFKSDVGGLLGTLREQAKRVRTIAAMEVPTERNFIITGKARLDSNSQEVLTLVEDLLDLVDDLKSDVIQRGVKPKPHAMKKLSEDIDRATRGLEELSKYVDLVKPSWKKTWEMELQNIVDEQEFLNHQEGLIADLKEDHANLQDVFHNIQEVVKLRGANKFNLLGSGANSENALSNISLRTYIPPPPEEGHEGLSTVMMEVKSQRPDHEKRLKALEAAEKQRLKENHQRKTQEDEFQSELTTFVDGKALRKTGGYMETERIRGKRDKMTLNAMFGAGGVGGAPISDTVKAPPRKLVVGGKSSGGTSDNGSKEALTPTAGYSSNGSYSGELLGEASTPPETFSDEVSEN</sequence>
<dbReference type="InterPro" id="IPR056279">
    <property type="entry name" value="Aip3p_Bud6_N"/>
</dbReference>
<reference evidence="5 6" key="1">
    <citation type="journal article" date="2018" name="Mol. Biol. Evol.">
        <title>Broad Genomic Sampling Reveals a Smut Pathogenic Ancestry of the Fungal Clade Ustilaginomycotina.</title>
        <authorList>
            <person name="Kijpornyongpan T."/>
            <person name="Mondo S.J."/>
            <person name="Barry K."/>
            <person name="Sandor L."/>
            <person name="Lee J."/>
            <person name="Lipzen A."/>
            <person name="Pangilinan J."/>
            <person name="LaButti K."/>
            <person name="Hainaut M."/>
            <person name="Henrissat B."/>
            <person name="Grigoriev I.V."/>
            <person name="Spatafora J.W."/>
            <person name="Aime M.C."/>
        </authorList>
    </citation>
    <scope>NUCLEOTIDE SEQUENCE [LARGE SCALE GENOMIC DNA]</scope>
    <source>
        <strain evidence="5 6">MCA 3882</strain>
    </source>
</reference>
<dbReference type="GO" id="GO:0030010">
    <property type="term" value="P:establishment of cell polarity"/>
    <property type="evidence" value="ECO:0007669"/>
    <property type="project" value="TreeGrafter"/>
</dbReference>
<dbReference type="InterPro" id="IPR005613">
    <property type="entry name" value="AIP3_C"/>
</dbReference>
<protein>
    <submittedName>
        <fullName evidence="5">AIP3-domain-containing protein</fullName>
    </submittedName>
</protein>
<name>A0A316VK03_9BASI</name>
<dbReference type="InterPro" id="IPR051825">
    <property type="entry name" value="SRCIN1"/>
</dbReference>
<dbReference type="OrthoDB" id="783096at2759"/>
<keyword evidence="1 2" id="KW-0175">Coiled coil</keyword>
<dbReference type="EMBL" id="KZ819602">
    <property type="protein sequence ID" value="PWN37939.1"/>
    <property type="molecule type" value="Genomic_DNA"/>
</dbReference>
<feature type="domain" description="Actin interacting protein 3 C-terminal" evidence="4">
    <location>
        <begin position="295"/>
        <end position="751"/>
    </location>
</feature>
<accession>A0A316VK03</accession>
<evidence type="ECO:0000259" key="4">
    <source>
        <dbReference type="SMART" id="SM00806"/>
    </source>
</evidence>
<dbReference type="FunCoup" id="A0A316VK03">
    <property type="interactions" value="44"/>
</dbReference>
<feature type="compositionally biased region" description="Polar residues" evidence="3">
    <location>
        <begin position="144"/>
        <end position="159"/>
    </location>
</feature>
<dbReference type="GO" id="GO:0005737">
    <property type="term" value="C:cytoplasm"/>
    <property type="evidence" value="ECO:0007669"/>
    <property type="project" value="TreeGrafter"/>
</dbReference>
<dbReference type="InParanoid" id="A0A316VK03"/>
<feature type="region of interest" description="Disordered" evidence="3">
    <location>
        <begin position="125"/>
        <end position="244"/>
    </location>
</feature>
<dbReference type="RefSeq" id="XP_025358241.1">
    <property type="nucleotide sequence ID" value="XM_025496353.1"/>
</dbReference>